<keyword evidence="1" id="KW-0472">Membrane</keyword>
<proteinExistence type="predicted"/>
<feature type="transmembrane region" description="Helical" evidence="1">
    <location>
        <begin position="116"/>
        <end position="134"/>
    </location>
</feature>
<evidence type="ECO:0000313" key="3">
    <source>
        <dbReference type="EMBL" id="MUP43649.1"/>
    </source>
</evidence>
<keyword evidence="4" id="KW-1185">Reference proteome</keyword>
<keyword evidence="1" id="KW-0812">Transmembrane</keyword>
<accession>A0A7K1LS60</accession>
<feature type="transmembrane region" description="Helical" evidence="1">
    <location>
        <begin position="245"/>
        <end position="263"/>
    </location>
</feature>
<feature type="domain" description="EamA" evidence="2">
    <location>
        <begin position="2"/>
        <end position="133"/>
    </location>
</feature>
<feature type="transmembrane region" description="Helical" evidence="1">
    <location>
        <begin position="88"/>
        <end position="110"/>
    </location>
</feature>
<feature type="transmembrane region" description="Helical" evidence="1">
    <location>
        <begin position="179"/>
        <end position="201"/>
    </location>
</feature>
<feature type="transmembrane region" description="Helical" evidence="1">
    <location>
        <begin position="6"/>
        <end position="21"/>
    </location>
</feature>
<reference evidence="3 4" key="1">
    <citation type="submission" date="2019-07" db="EMBL/GenBank/DDBJ databases">
        <title>Gramella aestuarii sp. nov., isolated from a tidal flat, and emended description of Gramella echinicola.</title>
        <authorList>
            <person name="Liu L."/>
        </authorList>
    </citation>
    <scope>NUCLEOTIDE SEQUENCE [LARGE SCALE GENOMIC DNA]</scope>
    <source>
        <strain evidence="3 4">BS12</strain>
    </source>
</reference>
<feature type="transmembrane region" description="Helical" evidence="1">
    <location>
        <begin position="60"/>
        <end position="81"/>
    </location>
</feature>
<dbReference type="AlphaFoldDB" id="A0A7K1LS60"/>
<comment type="caution">
    <text evidence="3">The sequence shown here is derived from an EMBL/GenBank/DDBJ whole genome shotgun (WGS) entry which is preliminary data.</text>
</comment>
<dbReference type="RefSeq" id="WP_156277532.1">
    <property type="nucleotide sequence ID" value="NZ_BAABGI010000004.1"/>
</dbReference>
<dbReference type="OrthoDB" id="1524053at2"/>
<dbReference type="Proteomes" id="UP000460416">
    <property type="component" value="Unassembled WGS sequence"/>
</dbReference>
<feature type="transmembrane region" description="Helical" evidence="1">
    <location>
        <begin position="28"/>
        <end position="48"/>
    </location>
</feature>
<feature type="transmembrane region" description="Helical" evidence="1">
    <location>
        <begin position="213"/>
        <end position="233"/>
    </location>
</feature>
<dbReference type="GO" id="GO:0016020">
    <property type="term" value="C:membrane"/>
    <property type="evidence" value="ECO:0007669"/>
    <property type="project" value="InterPro"/>
</dbReference>
<dbReference type="Pfam" id="PF00892">
    <property type="entry name" value="EamA"/>
    <property type="match status" value="1"/>
</dbReference>
<organism evidence="3 4">
    <name type="scientific">Christiangramia aestuarii</name>
    <dbReference type="NCBI Taxonomy" id="1028746"/>
    <lineage>
        <taxon>Bacteria</taxon>
        <taxon>Pseudomonadati</taxon>
        <taxon>Bacteroidota</taxon>
        <taxon>Flavobacteriia</taxon>
        <taxon>Flavobacteriales</taxon>
        <taxon>Flavobacteriaceae</taxon>
        <taxon>Christiangramia</taxon>
    </lineage>
</organism>
<protein>
    <submittedName>
        <fullName evidence="3">EamA/RhaT family transporter</fullName>
    </submittedName>
</protein>
<evidence type="ECO:0000256" key="1">
    <source>
        <dbReference type="SAM" id="Phobius"/>
    </source>
</evidence>
<name>A0A7K1LS60_9FLAO</name>
<dbReference type="SUPFAM" id="SSF103481">
    <property type="entry name" value="Multidrug resistance efflux transporter EmrE"/>
    <property type="match status" value="2"/>
</dbReference>
<sequence length="290" mass="31397">MIYLLLSVLSSTVIFVVFRLYKRFGVNTLQAIIVNYFVACTVGFFGYIENTSFGHVPSESWFPGALMLGFLFIAVFNLAAITTQKSGMSVVAVATKMSVAIPVLFGIFLYNESTGILKILGIILALAAVYLTSIKSKEGISIKSKNLVFPLLVFLGSGIIDTSLKYLETNYVSETDVGLFSSTIFATAGIIGTIILIVQGLMGRLKINFKNILGGIALGIPNYFSIYFLVLALRSKGFDSSTIFTMNHVAIVTVSTLLGILLFQERLIPKNWIGLGLAILSIILVANSAI</sequence>
<dbReference type="InterPro" id="IPR000620">
    <property type="entry name" value="EamA_dom"/>
</dbReference>
<dbReference type="EMBL" id="VJVW01000005">
    <property type="protein sequence ID" value="MUP43649.1"/>
    <property type="molecule type" value="Genomic_DNA"/>
</dbReference>
<feature type="transmembrane region" description="Helical" evidence="1">
    <location>
        <begin position="272"/>
        <end position="289"/>
    </location>
</feature>
<gene>
    <name evidence="3" type="ORF">FLP08_13780</name>
</gene>
<keyword evidence="1" id="KW-1133">Transmembrane helix</keyword>
<feature type="transmembrane region" description="Helical" evidence="1">
    <location>
        <begin position="146"/>
        <end position="167"/>
    </location>
</feature>
<dbReference type="InterPro" id="IPR037185">
    <property type="entry name" value="EmrE-like"/>
</dbReference>
<evidence type="ECO:0000259" key="2">
    <source>
        <dbReference type="Pfam" id="PF00892"/>
    </source>
</evidence>
<dbReference type="Gene3D" id="1.10.3730.20">
    <property type="match status" value="1"/>
</dbReference>
<evidence type="ECO:0000313" key="4">
    <source>
        <dbReference type="Proteomes" id="UP000460416"/>
    </source>
</evidence>